<proteinExistence type="predicted"/>
<reference evidence="1" key="2">
    <citation type="submission" date="2020-09" db="EMBL/GenBank/DDBJ databases">
        <authorList>
            <person name="Sun Q."/>
            <person name="Ohkuma M."/>
        </authorList>
    </citation>
    <scope>NUCLEOTIDE SEQUENCE</scope>
    <source>
        <strain evidence="1">JCM 12580</strain>
    </source>
</reference>
<reference evidence="1" key="1">
    <citation type="journal article" date="2014" name="Int. J. Syst. Evol. Microbiol.">
        <title>Complete genome sequence of Corynebacterium casei LMG S-19264T (=DSM 44701T), isolated from a smear-ripened cheese.</title>
        <authorList>
            <consortium name="US DOE Joint Genome Institute (JGI-PGF)"/>
            <person name="Walter F."/>
            <person name="Albersmeier A."/>
            <person name="Kalinowski J."/>
            <person name="Ruckert C."/>
        </authorList>
    </citation>
    <scope>NUCLEOTIDE SEQUENCE</scope>
    <source>
        <strain evidence="1">JCM 12580</strain>
    </source>
</reference>
<sequence length="52" mass="6192">MDRIKIYNTKDERYSVLAEEIYVDSYRRKGIGETPQCASTRRLNSRPKVREV</sequence>
<gene>
    <name evidence="1" type="ORF">GCM10007063_28960</name>
</gene>
<dbReference type="Proteomes" id="UP000658382">
    <property type="component" value="Unassembled WGS sequence"/>
</dbReference>
<organism evidence="1 2">
    <name type="scientific">Lentibacillus kapialis</name>
    <dbReference type="NCBI Taxonomy" id="340214"/>
    <lineage>
        <taxon>Bacteria</taxon>
        <taxon>Bacillati</taxon>
        <taxon>Bacillota</taxon>
        <taxon>Bacilli</taxon>
        <taxon>Bacillales</taxon>
        <taxon>Bacillaceae</taxon>
        <taxon>Lentibacillus</taxon>
    </lineage>
</organism>
<evidence type="ECO:0000313" key="2">
    <source>
        <dbReference type="Proteomes" id="UP000658382"/>
    </source>
</evidence>
<name>A0A917Q140_9BACI</name>
<dbReference type="AlphaFoldDB" id="A0A917Q140"/>
<dbReference type="EMBL" id="BMNQ01000056">
    <property type="protein sequence ID" value="GGK04847.1"/>
    <property type="molecule type" value="Genomic_DNA"/>
</dbReference>
<protein>
    <submittedName>
        <fullName evidence="1">Uncharacterized protein</fullName>
    </submittedName>
</protein>
<keyword evidence="2" id="KW-1185">Reference proteome</keyword>
<accession>A0A917Q140</accession>
<comment type="caution">
    <text evidence="1">The sequence shown here is derived from an EMBL/GenBank/DDBJ whole genome shotgun (WGS) entry which is preliminary data.</text>
</comment>
<evidence type="ECO:0000313" key="1">
    <source>
        <dbReference type="EMBL" id="GGK04847.1"/>
    </source>
</evidence>